<evidence type="ECO:0008006" key="5">
    <source>
        <dbReference type="Google" id="ProtNLM"/>
    </source>
</evidence>
<evidence type="ECO:0000256" key="1">
    <source>
        <dbReference type="SAM" id="MobiDB-lite"/>
    </source>
</evidence>
<keyword evidence="2" id="KW-0472">Membrane</keyword>
<keyword evidence="2" id="KW-1133">Transmembrane helix</keyword>
<dbReference type="AlphaFoldDB" id="A0A1R0KDR2"/>
<dbReference type="Gene3D" id="2.160.20.80">
    <property type="entry name" value="E3 ubiquitin-protein ligase SopA"/>
    <property type="match status" value="1"/>
</dbReference>
<dbReference type="Pfam" id="PF13576">
    <property type="entry name" value="Pentapeptide_3"/>
    <property type="match status" value="1"/>
</dbReference>
<dbReference type="Proteomes" id="UP000187486">
    <property type="component" value="Unassembled WGS sequence"/>
</dbReference>
<evidence type="ECO:0000256" key="2">
    <source>
        <dbReference type="SAM" id="Phobius"/>
    </source>
</evidence>
<sequence length="397" mass="42932">MITILTAGAVIALWWPATAGLTGADLVKARLDALKIGLSIGVGGGGVVALYLAWRRQHSTEADLDNRERTLAHQQAVAATAQAHQERVADDARADAIERRITELYLKAVEQLGSDKAPVRLGGFYALERLAQDNETQRQTIANVLCAYLRMPYVPPVEQDRKDDGTEHSEVYRERAQEREVRLTAQRLLSDHLAPDRGDVYWGELDLDLTGAQLINFTLTHVRIGTGTFHKATFIGDAEFLKATFVGDAEFAGATFIGDAGFSKAAFTSGAQFGQATFTKIAEFHKATFNGTVSFMGTTFASPTLFTQAAFARSVYFDGATFTSGANFAAVVSNDEVSFNRVTFIGYAIFTEAAFTSARFAGVAFNGGVECDRATVDDRPLANPLPPHNRNDSGEAG</sequence>
<dbReference type="EMBL" id="MQUQ01000039">
    <property type="protein sequence ID" value="OLZ43161.1"/>
    <property type="molecule type" value="Genomic_DNA"/>
</dbReference>
<reference evidence="3 4" key="1">
    <citation type="submission" date="2016-01" db="EMBL/GenBank/DDBJ databases">
        <title>Amycolatopsis coloradensis genome sequencing and assembly.</title>
        <authorList>
            <person name="Mayilraj S."/>
        </authorList>
    </citation>
    <scope>NUCLEOTIDE SEQUENCE [LARGE SCALE GENOMIC DNA]</scope>
    <source>
        <strain evidence="3 4">DSM 44225</strain>
    </source>
</reference>
<feature type="region of interest" description="Disordered" evidence="1">
    <location>
        <begin position="377"/>
        <end position="397"/>
    </location>
</feature>
<evidence type="ECO:0000313" key="4">
    <source>
        <dbReference type="Proteomes" id="UP000187486"/>
    </source>
</evidence>
<dbReference type="STRING" id="76021.BS329_40190"/>
<gene>
    <name evidence="3" type="ORF">BS329_40190</name>
</gene>
<name>A0A1R0KDR2_9PSEU</name>
<dbReference type="InterPro" id="IPR001646">
    <property type="entry name" value="5peptide_repeat"/>
</dbReference>
<accession>A0A1R0KDR2</accession>
<keyword evidence="2" id="KW-0812">Transmembrane</keyword>
<organism evidence="3 4">
    <name type="scientific">Amycolatopsis coloradensis</name>
    <dbReference type="NCBI Taxonomy" id="76021"/>
    <lineage>
        <taxon>Bacteria</taxon>
        <taxon>Bacillati</taxon>
        <taxon>Actinomycetota</taxon>
        <taxon>Actinomycetes</taxon>
        <taxon>Pseudonocardiales</taxon>
        <taxon>Pseudonocardiaceae</taxon>
        <taxon>Amycolatopsis</taxon>
    </lineage>
</organism>
<proteinExistence type="predicted"/>
<feature type="transmembrane region" description="Helical" evidence="2">
    <location>
        <begin position="33"/>
        <end position="54"/>
    </location>
</feature>
<protein>
    <recommendedName>
        <fullName evidence="5">Pentapeptide repeat-containing protein</fullName>
    </recommendedName>
</protein>
<keyword evidence="4" id="KW-1185">Reference proteome</keyword>
<comment type="caution">
    <text evidence="3">The sequence shown here is derived from an EMBL/GenBank/DDBJ whole genome shotgun (WGS) entry which is preliminary data.</text>
</comment>
<evidence type="ECO:0000313" key="3">
    <source>
        <dbReference type="EMBL" id="OLZ43161.1"/>
    </source>
</evidence>